<dbReference type="NCBIfam" id="NF001416">
    <property type="entry name" value="PRK00292.1-3"/>
    <property type="match status" value="1"/>
</dbReference>
<dbReference type="CDD" id="cd24008">
    <property type="entry name" value="ASKHA_NBD_GLK"/>
    <property type="match status" value="1"/>
</dbReference>
<evidence type="ECO:0000256" key="2">
    <source>
        <dbReference type="ARBA" id="ARBA00022679"/>
    </source>
</evidence>
<gene>
    <name evidence="10" type="primary">glk</name>
    <name evidence="14" type="ORF">HLB44_15105</name>
</gene>
<dbReference type="InterPro" id="IPR000281">
    <property type="entry name" value="HTH_RpiR"/>
</dbReference>
<dbReference type="GO" id="GO:0004340">
    <property type="term" value="F:glucokinase activity"/>
    <property type="evidence" value="ECO:0007669"/>
    <property type="project" value="UniProtKB-EC"/>
</dbReference>
<comment type="subcellular location">
    <subcellularLocation>
        <location evidence="10">Cytoplasm</location>
    </subcellularLocation>
</comment>
<comment type="catalytic activity">
    <reaction evidence="9 10">
        <text>D-glucose + ATP = D-glucose 6-phosphate + ADP + H(+)</text>
        <dbReference type="Rhea" id="RHEA:17825"/>
        <dbReference type="ChEBI" id="CHEBI:4167"/>
        <dbReference type="ChEBI" id="CHEBI:15378"/>
        <dbReference type="ChEBI" id="CHEBI:30616"/>
        <dbReference type="ChEBI" id="CHEBI:61548"/>
        <dbReference type="ChEBI" id="CHEBI:456216"/>
        <dbReference type="EC" id="2.7.1.2"/>
    </reaction>
</comment>
<keyword evidence="6 10" id="KW-0324">Glycolysis</keyword>
<keyword evidence="3 10" id="KW-0418">Kinase</keyword>
<evidence type="ECO:0000256" key="6">
    <source>
        <dbReference type="ARBA" id="ARBA00023152"/>
    </source>
</evidence>
<dbReference type="InterPro" id="IPR001347">
    <property type="entry name" value="SIS_dom"/>
</dbReference>
<evidence type="ECO:0000313" key="15">
    <source>
        <dbReference type="Proteomes" id="UP000737171"/>
    </source>
</evidence>
<evidence type="ECO:0000256" key="8">
    <source>
        <dbReference type="ARBA" id="ARBA00023268"/>
    </source>
</evidence>
<keyword evidence="10" id="KW-0963">Cytoplasm</keyword>
<protein>
    <recommendedName>
        <fullName evidence="10">Glucokinase</fullName>
        <ecNumber evidence="10">2.7.1.2</ecNumber>
    </recommendedName>
    <alternativeName>
        <fullName evidence="10">Glucose kinase</fullName>
    </alternativeName>
</protein>
<evidence type="ECO:0000256" key="10">
    <source>
        <dbReference type="HAMAP-Rule" id="MF_00524"/>
    </source>
</evidence>
<feature type="binding site" evidence="10">
    <location>
        <begin position="11"/>
        <end position="16"/>
    </location>
    <ligand>
        <name>ATP</name>
        <dbReference type="ChEBI" id="CHEBI:30616"/>
    </ligand>
</feature>
<dbReference type="PROSITE" id="PS51464">
    <property type="entry name" value="SIS"/>
    <property type="match status" value="1"/>
</dbReference>
<dbReference type="InterPro" id="IPR050201">
    <property type="entry name" value="Bacterial_glucokinase"/>
</dbReference>
<dbReference type="Gene3D" id="1.10.10.10">
    <property type="entry name" value="Winged helix-like DNA-binding domain superfamily/Winged helix DNA-binding domain"/>
    <property type="match status" value="1"/>
</dbReference>
<dbReference type="Pfam" id="PF01380">
    <property type="entry name" value="SIS"/>
    <property type="match status" value="1"/>
</dbReference>
<dbReference type="InterPro" id="IPR046348">
    <property type="entry name" value="SIS_dom_sf"/>
</dbReference>
<dbReference type="Gene3D" id="3.40.50.10490">
    <property type="entry name" value="Glucose-6-phosphate isomerase like protein, domain 1"/>
    <property type="match status" value="1"/>
</dbReference>
<keyword evidence="5" id="KW-0238">DNA-binding</keyword>
<dbReference type="SUPFAM" id="SSF46689">
    <property type="entry name" value="Homeodomain-like"/>
    <property type="match status" value="1"/>
</dbReference>
<dbReference type="NCBIfam" id="TIGR00749">
    <property type="entry name" value="glk"/>
    <property type="match status" value="1"/>
</dbReference>
<proteinExistence type="inferred from homology"/>
<evidence type="ECO:0000259" key="13">
    <source>
        <dbReference type="PROSITE" id="PS51464"/>
    </source>
</evidence>
<name>A0ABX2EI95_9BURK</name>
<feature type="region of interest" description="Disordered" evidence="11">
    <location>
        <begin position="587"/>
        <end position="629"/>
    </location>
</feature>
<dbReference type="Pfam" id="PF01418">
    <property type="entry name" value="HTH_6"/>
    <property type="match status" value="1"/>
</dbReference>
<keyword evidence="4" id="KW-0805">Transcription regulation</keyword>
<dbReference type="InterPro" id="IPR003836">
    <property type="entry name" value="Glucokinase"/>
</dbReference>
<evidence type="ECO:0000256" key="11">
    <source>
        <dbReference type="SAM" id="MobiDB-lite"/>
    </source>
</evidence>
<dbReference type="HAMAP" id="MF_00524">
    <property type="entry name" value="Glucokinase"/>
    <property type="match status" value="1"/>
</dbReference>
<keyword evidence="7" id="KW-0804">Transcription</keyword>
<dbReference type="InterPro" id="IPR043129">
    <property type="entry name" value="ATPase_NBD"/>
</dbReference>
<keyword evidence="10" id="KW-0547">Nucleotide-binding</keyword>
<dbReference type="EMBL" id="JABRWJ010000004">
    <property type="protein sequence ID" value="NRF68320.1"/>
    <property type="molecule type" value="Genomic_DNA"/>
</dbReference>
<dbReference type="InterPro" id="IPR036388">
    <property type="entry name" value="WH-like_DNA-bd_sf"/>
</dbReference>
<dbReference type="InterPro" id="IPR009057">
    <property type="entry name" value="Homeodomain-like_sf"/>
</dbReference>
<organism evidence="14 15">
    <name type="scientific">Pseudaquabacterium terrae</name>
    <dbReference type="NCBI Taxonomy" id="2732868"/>
    <lineage>
        <taxon>Bacteria</taxon>
        <taxon>Pseudomonadati</taxon>
        <taxon>Pseudomonadota</taxon>
        <taxon>Betaproteobacteria</taxon>
        <taxon>Burkholderiales</taxon>
        <taxon>Sphaerotilaceae</taxon>
        <taxon>Pseudaquabacterium</taxon>
    </lineage>
</organism>
<evidence type="ECO:0000256" key="5">
    <source>
        <dbReference type="ARBA" id="ARBA00023125"/>
    </source>
</evidence>
<dbReference type="PANTHER" id="PTHR47690">
    <property type="entry name" value="GLUCOKINASE"/>
    <property type="match status" value="1"/>
</dbReference>
<dbReference type="Gene3D" id="3.40.367.20">
    <property type="match status" value="1"/>
</dbReference>
<keyword evidence="2 10" id="KW-0808">Transferase</keyword>
<sequence length="629" mass="67111">MSRYDSPRLIADIGGTYARFALETAPGRFEQAASLRCAEHADFHAAVSAYLKSLPAERIQHAAVAIANPVEGDEVRMTNYHWQFSIEQMRERLGLETLVVVNDFTALAMAVPGLAESERRQVGGGLAREGSVIGVLGAGSGLGVSGLIPAQNGWVALGTEGGHTSFAPHDEREITILRFAWQQFEHVSFERLLSGPGLELIYRALAADAGRKDGTLPAPEITHRGLEGSDPLCASAIEAFCAMLGTAAANLAVTLGALSGVYIGGGIVPRLGAYFDRSPFRRRFEDKGRFSDYLRGIPTYVITADDATFAGASAILQAQLRTLETTPKSAILEQIRRGLEALSPAERRVAEHVLEHPRSALNDPIADIARAAAVSQPTVIRFCRSLGCEGLSDFKLRLASGLSGTVPVTHTQVTGDDSTVELGAKVLGNTASAILQLRDQLNRDTIERTIELLNAAPRVDFHAVGHYGPVALDAQYKFMRFGISSNACTDARLMVLAAAVLKPGDVAVLISSTGRIAELLEVADTARERGATVVAITASQSPLAKKADIALIVDHPEDVTTQLPMVSRVLHLLVIDILAVGVSMRRQGSGDSTEADGSERRARKAAGPQRTPGVSASLPYARLTSHSRR</sequence>
<evidence type="ECO:0000256" key="3">
    <source>
        <dbReference type="ARBA" id="ARBA00022777"/>
    </source>
</evidence>
<dbReference type="RefSeq" id="WP_173123860.1">
    <property type="nucleotide sequence ID" value="NZ_JABRWJ010000004.1"/>
</dbReference>
<dbReference type="CDD" id="cd05013">
    <property type="entry name" value="SIS_RpiR"/>
    <property type="match status" value="1"/>
</dbReference>
<dbReference type="PROSITE" id="PS00356">
    <property type="entry name" value="HTH_LACI_1"/>
    <property type="match status" value="1"/>
</dbReference>
<dbReference type="EC" id="2.7.1.2" evidence="10"/>
<keyword evidence="8" id="KW-0511">Multifunctional enzyme</keyword>
<evidence type="ECO:0000256" key="9">
    <source>
        <dbReference type="ARBA" id="ARBA00049060"/>
    </source>
</evidence>
<evidence type="ECO:0000259" key="12">
    <source>
        <dbReference type="PROSITE" id="PS51071"/>
    </source>
</evidence>
<keyword evidence="15" id="KW-1185">Reference proteome</keyword>
<dbReference type="PANTHER" id="PTHR47690:SF1">
    <property type="entry name" value="GLUCOKINASE"/>
    <property type="match status" value="1"/>
</dbReference>
<comment type="similarity">
    <text evidence="10">Belongs to the bacterial glucokinase family.</text>
</comment>
<dbReference type="PROSITE" id="PS51071">
    <property type="entry name" value="HTH_RPIR"/>
    <property type="match status" value="1"/>
</dbReference>
<dbReference type="Gene3D" id="3.30.420.40">
    <property type="match status" value="1"/>
</dbReference>
<reference evidence="14 15" key="1">
    <citation type="submission" date="2020-05" db="EMBL/GenBank/DDBJ databases">
        <title>Aquincola sp. isolate from soil.</title>
        <authorList>
            <person name="Han J."/>
            <person name="Kim D.-U."/>
        </authorList>
    </citation>
    <scope>NUCLEOTIDE SEQUENCE [LARGE SCALE GENOMIC DNA]</scope>
    <source>
        <strain evidence="14 15">S2</strain>
    </source>
</reference>
<accession>A0ABX2EI95</accession>
<dbReference type="SUPFAM" id="SSF53697">
    <property type="entry name" value="SIS domain"/>
    <property type="match status" value="1"/>
</dbReference>
<feature type="domain" description="SIS" evidence="13">
    <location>
        <begin position="449"/>
        <end position="588"/>
    </location>
</feature>
<dbReference type="InterPro" id="IPR035472">
    <property type="entry name" value="RpiR-like_SIS"/>
</dbReference>
<dbReference type="SUPFAM" id="SSF53067">
    <property type="entry name" value="Actin-like ATPase domain"/>
    <property type="match status" value="1"/>
</dbReference>
<comment type="caution">
    <text evidence="14">The sequence shown here is derived from an EMBL/GenBank/DDBJ whole genome shotgun (WGS) entry which is preliminary data.</text>
</comment>
<evidence type="ECO:0000256" key="7">
    <source>
        <dbReference type="ARBA" id="ARBA00023163"/>
    </source>
</evidence>
<evidence type="ECO:0000256" key="1">
    <source>
        <dbReference type="ARBA" id="ARBA00007693"/>
    </source>
</evidence>
<dbReference type="Proteomes" id="UP000737171">
    <property type="component" value="Unassembled WGS sequence"/>
</dbReference>
<evidence type="ECO:0000256" key="4">
    <source>
        <dbReference type="ARBA" id="ARBA00023015"/>
    </source>
</evidence>
<feature type="domain" description="HTH rpiR-type" evidence="12">
    <location>
        <begin position="329"/>
        <end position="405"/>
    </location>
</feature>
<dbReference type="Pfam" id="PF02685">
    <property type="entry name" value="Glucokinase"/>
    <property type="match status" value="1"/>
</dbReference>
<comment type="similarity">
    <text evidence="1">In the N-terminal section; belongs to the bacterial glucokinase family.</text>
</comment>
<evidence type="ECO:0000313" key="14">
    <source>
        <dbReference type="EMBL" id="NRF68320.1"/>
    </source>
</evidence>
<keyword evidence="10" id="KW-0067">ATP-binding</keyword>